<dbReference type="PANTHER" id="PTHR43046:SF14">
    <property type="entry name" value="MUTT_NUDIX FAMILY PROTEIN"/>
    <property type="match status" value="1"/>
</dbReference>
<reference evidence="4 5" key="1">
    <citation type="submission" date="2016-10" db="EMBL/GenBank/DDBJ databases">
        <authorList>
            <person name="Varghese N."/>
            <person name="Submissions S."/>
        </authorList>
    </citation>
    <scope>NUCLEOTIDE SEQUENCE [LARGE SCALE GENOMIC DNA]</scope>
    <source>
        <strain evidence="4 5">DSM 17997</strain>
    </source>
</reference>
<dbReference type="InterPro" id="IPR000086">
    <property type="entry name" value="NUDIX_hydrolase_dom"/>
</dbReference>
<proteinExistence type="predicted"/>
<keyword evidence="5" id="KW-1185">Reference proteome</keyword>
<sequence length="167" mass="19432">MINLEKEIEEKFGGRLRTRVNGVLIRDNKILMIKHMMGKEKFLWNVPGGGMKYGSSATENLKREFLEETGLEVEVSNFLFTYEYLKKPLHAVELYFEVKEIGGHLQMGTDPELALDRQLITEIGFLNIENLAVIKKEEKHQLFWGIKSLKEIGMWKGYFNFENNSLT</sequence>
<keyword evidence="2" id="KW-0378">Hydrolase</keyword>
<dbReference type="RefSeq" id="WP_019597191.1">
    <property type="nucleotide sequence ID" value="NZ_FNQC01000003.1"/>
</dbReference>
<comment type="cofactor">
    <cofactor evidence="1">
        <name>Mg(2+)</name>
        <dbReference type="ChEBI" id="CHEBI:18420"/>
    </cofactor>
</comment>
<feature type="domain" description="Nudix hydrolase" evidence="3">
    <location>
        <begin position="15"/>
        <end position="147"/>
    </location>
</feature>
<evidence type="ECO:0000256" key="1">
    <source>
        <dbReference type="ARBA" id="ARBA00001946"/>
    </source>
</evidence>
<evidence type="ECO:0000259" key="3">
    <source>
        <dbReference type="PROSITE" id="PS51462"/>
    </source>
</evidence>
<accession>A0A1H3NGB5</accession>
<dbReference type="EMBL" id="FNQC01000003">
    <property type="protein sequence ID" value="SDY87961.1"/>
    <property type="molecule type" value="Genomic_DNA"/>
</dbReference>
<gene>
    <name evidence="4" type="ORF">SAMN05444412_103245</name>
</gene>
<dbReference type="PROSITE" id="PS51462">
    <property type="entry name" value="NUDIX"/>
    <property type="match status" value="1"/>
</dbReference>
<dbReference type="SUPFAM" id="SSF55811">
    <property type="entry name" value="Nudix"/>
    <property type="match status" value="1"/>
</dbReference>
<dbReference type="Pfam" id="PF00293">
    <property type="entry name" value="NUDIX"/>
    <property type="match status" value="1"/>
</dbReference>
<dbReference type="Gene3D" id="3.90.79.10">
    <property type="entry name" value="Nucleoside Triphosphate Pyrophosphohydrolase"/>
    <property type="match status" value="1"/>
</dbReference>
<comment type="caution">
    <text evidence="4">The sequence shown here is derived from an EMBL/GenBank/DDBJ whole genome shotgun (WGS) entry which is preliminary data.</text>
</comment>
<protein>
    <submittedName>
        <fullName evidence="4">ADP-ribose pyrophosphatase YjhB, NUDIX family</fullName>
    </submittedName>
</protein>
<evidence type="ECO:0000313" key="5">
    <source>
        <dbReference type="Proteomes" id="UP000199663"/>
    </source>
</evidence>
<dbReference type="PANTHER" id="PTHR43046">
    <property type="entry name" value="GDP-MANNOSE MANNOSYL HYDROLASE"/>
    <property type="match status" value="1"/>
</dbReference>
<dbReference type="Proteomes" id="UP000199663">
    <property type="component" value="Unassembled WGS sequence"/>
</dbReference>
<name>A0A1H3NGB5_9BACT</name>
<evidence type="ECO:0000313" key="4">
    <source>
        <dbReference type="EMBL" id="SDY87961.1"/>
    </source>
</evidence>
<dbReference type="InterPro" id="IPR015797">
    <property type="entry name" value="NUDIX_hydrolase-like_dom_sf"/>
</dbReference>
<evidence type="ECO:0000256" key="2">
    <source>
        <dbReference type="ARBA" id="ARBA00022801"/>
    </source>
</evidence>
<organism evidence="4 5">
    <name type="scientific">Rhodonellum ikkaensis</name>
    <dbReference type="NCBI Taxonomy" id="336829"/>
    <lineage>
        <taxon>Bacteria</taxon>
        <taxon>Pseudomonadati</taxon>
        <taxon>Bacteroidota</taxon>
        <taxon>Cytophagia</taxon>
        <taxon>Cytophagales</taxon>
        <taxon>Cytophagaceae</taxon>
        <taxon>Rhodonellum</taxon>
    </lineage>
</organism>